<dbReference type="AlphaFoldDB" id="A0A232EU22"/>
<comment type="caution">
    <text evidence="2">The sequence shown here is derived from an EMBL/GenBank/DDBJ whole genome shotgun (WGS) entry which is preliminary data.</text>
</comment>
<feature type="region of interest" description="Disordered" evidence="1">
    <location>
        <begin position="60"/>
        <end position="100"/>
    </location>
</feature>
<protein>
    <submittedName>
        <fullName evidence="2">Uncharacterized protein</fullName>
    </submittedName>
</protein>
<sequence>MCQVVDSLQLLVYFIPKTTPTRGLGWTRKAEVGDKMAAEVPEVAKNIFLLTSQVTKQNYYSSGSRSQQPRNLAHRTAPSSNQTQVVGMPSVGSTSGQPTSMYPHPNIAMQPSTIYVQNQVSGIHTNPHQQNVYSINNQMSIPILLNNIKILNQIPIGSVYSLNKKMESDPLQNQENT</sequence>
<accession>A0A232EU22</accession>
<keyword evidence="3" id="KW-1185">Reference proteome</keyword>
<proteinExistence type="predicted"/>
<evidence type="ECO:0000313" key="3">
    <source>
        <dbReference type="Proteomes" id="UP000215335"/>
    </source>
</evidence>
<reference evidence="2 3" key="1">
    <citation type="journal article" date="2017" name="Curr. Biol.">
        <title>The Evolution of Venom by Co-option of Single-Copy Genes.</title>
        <authorList>
            <person name="Martinson E.O."/>
            <person name="Mrinalini"/>
            <person name="Kelkar Y.D."/>
            <person name="Chang C.H."/>
            <person name="Werren J.H."/>
        </authorList>
    </citation>
    <scope>NUCLEOTIDE SEQUENCE [LARGE SCALE GENOMIC DNA]</scope>
    <source>
        <strain evidence="2 3">Alberta</strain>
        <tissue evidence="2">Whole body</tissue>
    </source>
</reference>
<dbReference type="Proteomes" id="UP000215335">
    <property type="component" value="Unassembled WGS sequence"/>
</dbReference>
<gene>
    <name evidence="2" type="ORF">TSAR_009436</name>
</gene>
<evidence type="ECO:0000313" key="2">
    <source>
        <dbReference type="EMBL" id="OXU21865.1"/>
    </source>
</evidence>
<dbReference type="STRING" id="543379.A0A232EU22"/>
<feature type="compositionally biased region" description="Polar residues" evidence="1">
    <location>
        <begin position="60"/>
        <end position="70"/>
    </location>
</feature>
<name>A0A232EU22_9HYME</name>
<evidence type="ECO:0000256" key="1">
    <source>
        <dbReference type="SAM" id="MobiDB-lite"/>
    </source>
</evidence>
<feature type="compositionally biased region" description="Polar residues" evidence="1">
    <location>
        <begin position="77"/>
        <end position="100"/>
    </location>
</feature>
<dbReference type="EMBL" id="NNAY01002177">
    <property type="protein sequence ID" value="OXU21865.1"/>
    <property type="molecule type" value="Genomic_DNA"/>
</dbReference>
<organism evidence="2 3">
    <name type="scientific">Trichomalopsis sarcophagae</name>
    <dbReference type="NCBI Taxonomy" id="543379"/>
    <lineage>
        <taxon>Eukaryota</taxon>
        <taxon>Metazoa</taxon>
        <taxon>Ecdysozoa</taxon>
        <taxon>Arthropoda</taxon>
        <taxon>Hexapoda</taxon>
        <taxon>Insecta</taxon>
        <taxon>Pterygota</taxon>
        <taxon>Neoptera</taxon>
        <taxon>Endopterygota</taxon>
        <taxon>Hymenoptera</taxon>
        <taxon>Apocrita</taxon>
        <taxon>Proctotrupomorpha</taxon>
        <taxon>Chalcidoidea</taxon>
        <taxon>Pteromalidae</taxon>
        <taxon>Pteromalinae</taxon>
        <taxon>Trichomalopsis</taxon>
    </lineage>
</organism>